<feature type="domain" description="Ribosome biogenesis protein BMS1/TSR1 C-terminal" evidence="5">
    <location>
        <begin position="211"/>
        <end position="503"/>
    </location>
</feature>
<dbReference type="PANTHER" id="PTHR12858">
    <property type="entry name" value="RIBOSOME BIOGENESIS PROTEIN"/>
    <property type="match status" value="1"/>
</dbReference>
<gene>
    <name evidence="6" type="ORF">EGYM00392_LOCUS44213</name>
</gene>
<dbReference type="GO" id="GO:0005634">
    <property type="term" value="C:nucleus"/>
    <property type="evidence" value="ECO:0007669"/>
    <property type="project" value="InterPro"/>
</dbReference>
<organism evidence="6">
    <name type="scientific">Eutreptiella gymnastica</name>
    <dbReference type="NCBI Taxonomy" id="73025"/>
    <lineage>
        <taxon>Eukaryota</taxon>
        <taxon>Discoba</taxon>
        <taxon>Euglenozoa</taxon>
        <taxon>Euglenida</taxon>
        <taxon>Spirocuta</taxon>
        <taxon>Euglenophyceae</taxon>
        <taxon>Eutreptiales</taxon>
        <taxon>Eutreptiaceae</taxon>
        <taxon>Eutreptiella</taxon>
    </lineage>
</organism>
<evidence type="ECO:0000256" key="2">
    <source>
        <dbReference type="SAM" id="Coils"/>
    </source>
</evidence>
<name>A0A7S1NNU2_9EUGL</name>
<evidence type="ECO:0000313" key="6">
    <source>
        <dbReference type="EMBL" id="CAD9033069.1"/>
    </source>
</evidence>
<protein>
    <recommendedName>
        <fullName evidence="7">Ribosome biogenesis protein BMS1/TSR1 C-terminal domain-containing protein</fullName>
    </recommendedName>
</protein>
<sequence length="549" mass="62734">MATVKLRKVHWRDELPYMVGGSVKWQERPDGEEPLLEVSGYLRGRPLCANNLAHLSHLGTFQIHSINGPPDPCPVHRQGNDMEGLGELLDAADEQAEPLTWVKDVDPMANEQTWPTDEELGPAPGDGVGGDSDEDDVPMAIPYENDDAVSTKSRKSIYTEIQTQIDSLMATDIRRLENMTEEEREAERKHYEAQRRQNLGLAGEDREFPDEVDAPWNIPARQRFLRYRGLASMRTSKWDPYENLPPDYARIFQFQNIKTTQKRAWMAFDDMPVPPDRYITIALKGVPRAQFDASYATLKARNGFVTLSGLRKHEHKWSVMHYNLQFSKQYSQPVKSKESVLMHVGFRIMRCNPIYSEPSMKADKHKLMRYYHPEDKFAVASCFAPISYAPMPVLMFKTPELDAPTADLVAYGNVMGADPNRVILKKVVLTGSPYRIHKKQTVVRFMFYNEKDVNWFKPVELFTKLGQSGRIKTPIGTHGYMKCQMSGTLRAEDTICMALYKRVFPKWTTIPCSWLPEVEGKFRVPSLEDHGPVQEDLEDSLTPSMSAVQ</sequence>
<evidence type="ECO:0000259" key="4">
    <source>
        <dbReference type="SMART" id="SM00785"/>
    </source>
</evidence>
<dbReference type="GO" id="GO:0034511">
    <property type="term" value="F:U3 snoRNA binding"/>
    <property type="evidence" value="ECO:0007669"/>
    <property type="project" value="TreeGrafter"/>
</dbReference>
<dbReference type="EMBL" id="HBGA01119049">
    <property type="protein sequence ID" value="CAD9033069.1"/>
    <property type="molecule type" value="Transcribed_RNA"/>
</dbReference>
<dbReference type="SMART" id="SM01362">
    <property type="entry name" value="DUF663"/>
    <property type="match status" value="1"/>
</dbReference>
<dbReference type="InterPro" id="IPR012948">
    <property type="entry name" value="AARP2CN"/>
</dbReference>
<feature type="domain" description="AARP2CN" evidence="4">
    <location>
        <begin position="1"/>
        <end position="73"/>
    </location>
</feature>
<dbReference type="GO" id="GO:0000462">
    <property type="term" value="P:maturation of SSU-rRNA from tricistronic rRNA transcript (SSU-rRNA, 5.8S rRNA, LSU-rRNA)"/>
    <property type="evidence" value="ECO:0007669"/>
    <property type="project" value="TreeGrafter"/>
</dbReference>
<dbReference type="AlphaFoldDB" id="A0A7S1NNU2"/>
<dbReference type="GO" id="GO:0003924">
    <property type="term" value="F:GTPase activity"/>
    <property type="evidence" value="ECO:0007669"/>
    <property type="project" value="TreeGrafter"/>
</dbReference>
<dbReference type="InterPro" id="IPR039761">
    <property type="entry name" value="Bms1/Tsr1"/>
</dbReference>
<evidence type="ECO:0008006" key="7">
    <source>
        <dbReference type="Google" id="ProtNLM"/>
    </source>
</evidence>
<keyword evidence="2" id="KW-0175">Coiled coil</keyword>
<dbReference type="GO" id="GO:0030688">
    <property type="term" value="C:preribosome, small subunit precursor"/>
    <property type="evidence" value="ECO:0007669"/>
    <property type="project" value="TreeGrafter"/>
</dbReference>
<dbReference type="GO" id="GO:0000479">
    <property type="term" value="P:endonucleolytic cleavage of tricistronic rRNA transcript (SSU-rRNA, 5.8S rRNA, LSU-rRNA)"/>
    <property type="evidence" value="ECO:0007669"/>
    <property type="project" value="TreeGrafter"/>
</dbReference>
<dbReference type="Pfam" id="PF08142">
    <property type="entry name" value="AARP2CN"/>
    <property type="match status" value="1"/>
</dbReference>
<dbReference type="Pfam" id="PF04950">
    <property type="entry name" value="RIBIOP_C"/>
    <property type="match status" value="1"/>
</dbReference>
<proteinExistence type="inferred from homology"/>
<evidence type="ECO:0000256" key="1">
    <source>
        <dbReference type="ARBA" id="ARBA00038288"/>
    </source>
</evidence>
<dbReference type="SMART" id="SM00785">
    <property type="entry name" value="AARP2CN"/>
    <property type="match status" value="1"/>
</dbReference>
<evidence type="ECO:0000259" key="5">
    <source>
        <dbReference type="SMART" id="SM01362"/>
    </source>
</evidence>
<reference evidence="6" key="1">
    <citation type="submission" date="2021-01" db="EMBL/GenBank/DDBJ databases">
        <authorList>
            <person name="Corre E."/>
            <person name="Pelletier E."/>
            <person name="Niang G."/>
            <person name="Scheremetjew M."/>
            <person name="Finn R."/>
            <person name="Kale V."/>
            <person name="Holt S."/>
            <person name="Cochrane G."/>
            <person name="Meng A."/>
            <person name="Brown T."/>
            <person name="Cohen L."/>
        </authorList>
    </citation>
    <scope>NUCLEOTIDE SEQUENCE</scope>
    <source>
        <strain evidence="6">NIES-381</strain>
    </source>
</reference>
<feature type="region of interest" description="Disordered" evidence="3">
    <location>
        <begin position="529"/>
        <end position="549"/>
    </location>
</feature>
<dbReference type="GO" id="GO:0005525">
    <property type="term" value="F:GTP binding"/>
    <property type="evidence" value="ECO:0007669"/>
    <property type="project" value="TreeGrafter"/>
</dbReference>
<evidence type="ECO:0000256" key="3">
    <source>
        <dbReference type="SAM" id="MobiDB-lite"/>
    </source>
</evidence>
<comment type="similarity">
    <text evidence="1">Belongs to the TRAFAC class translation factor GTPase superfamily. Bms1-like GTPase family. TSR1 subfamily.</text>
</comment>
<feature type="coiled-coil region" evidence="2">
    <location>
        <begin position="169"/>
        <end position="196"/>
    </location>
</feature>
<dbReference type="InterPro" id="IPR007034">
    <property type="entry name" value="BMS1_TSR1_C"/>
</dbReference>
<accession>A0A7S1NNU2</accession>
<dbReference type="PANTHER" id="PTHR12858:SF1">
    <property type="entry name" value="PRE-RRNA-PROCESSING PROTEIN TSR1 HOMOLOG"/>
    <property type="match status" value="1"/>
</dbReference>